<sequence>MPFPVISSLSASQRQRLLRLYGCLLIRPGGHPTVGVRSIPTSELNRVLSSAAFATFHHYTPKGLGFGRTSLITHSEKPHEKQGGATAARLSSGPAMTPASLASVSYTVGPSRLAKEQSPSFCV</sequence>
<gene>
    <name evidence="2" type="primary">Piso0_001565</name>
    <name evidence="2" type="ORF">GNLVRS01_PISO0F09179g</name>
</gene>
<protein>
    <submittedName>
        <fullName evidence="2">Piso0_001565 protein</fullName>
    </submittedName>
</protein>
<dbReference type="HOGENOM" id="CLU_2016100_0_0_1"/>
<evidence type="ECO:0000313" key="2">
    <source>
        <dbReference type="EMBL" id="CCE88783.1"/>
    </source>
</evidence>
<dbReference type="AlphaFoldDB" id="G8YL49"/>
<name>G8YL49_PICSO</name>
<proteinExistence type="predicted"/>
<keyword evidence="3" id="KW-1185">Reference proteome</keyword>
<evidence type="ECO:0000313" key="3">
    <source>
        <dbReference type="Proteomes" id="UP000005222"/>
    </source>
</evidence>
<feature type="region of interest" description="Disordered" evidence="1">
    <location>
        <begin position="75"/>
        <end position="96"/>
    </location>
</feature>
<dbReference type="EMBL" id="FO082054">
    <property type="protein sequence ID" value="CCE88783.1"/>
    <property type="molecule type" value="Genomic_DNA"/>
</dbReference>
<reference evidence="2 3" key="1">
    <citation type="journal article" date="2012" name="G3 (Bethesda)">
        <title>Pichia sorbitophila, an interspecies yeast hybrid reveals early steps of genome resolution following polyploidization.</title>
        <authorList>
            <person name="Leh Louis V."/>
            <person name="Despons L."/>
            <person name="Friedrich A."/>
            <person name="Martin T."/>
            <person name="Durrens P."/>
            <person name="Casaregola S."/>
            <person name="Neuveglise C."/>
            <person name="Fairhead C."/>
            <person name="Marck C."/>
            <person name="Cruz J.A."/>
            <person name="Straub M.L."/>
            <person name="Kugler V."/>
            <person name="Sacerdot C."/>
            <person name="Uzunov Z."/>
            <person name="Thierry A."/>
            <person name="Weiss S."/>
            <person name="Bleykasten C."/>
            <person name="De Montigny J."/>
            <person name="Jacques N."/>
            <person name="Jung P."/>
            <person name="Lemaire M."/>
            <person name="Mallet S."/>
            <person name="Morel G."/>
            <person name="Richard G.F."/>
            <person name="Sarkar A."/>
            <person name="Savel G."/>
            <person name="Schacherer J."/>
            <person name="Seret M.L."/>
            <person name="Talla E."/>
            <person name="Samson G."/>
            <person name="Jubin C."/>
            <person name="Poulain J."/>
            <person name="Vacherie B."/>
            <person name="Barbe V."/>
            <person name="Pelletier E."/>
            <person name="Sherman D.J."/>
            <person name="Westhof E."/>
            <person name="Weissenbach J."/>
            <person name="Baret P.V."/>
            <person name="Wincker P."/>
            <person name="Gaillardin C."/>
            <person name="Dujon B."/>
            <person name="Souciet J.L."/>
        </authorList>
    </citation>
    <scope>NUCLEOTIDE SEQUENCE [LARGE SCALE GENOMIC DNA]</scope>
    <source>
        <strain evidence="3">ATCC MYA-4447 / BCRC 22081 / CBS 7064 / NBRC 10061 / NRRL Y-12695</strain>
    </source>
</reference>
<dbReference type="InParanoid" id="G8YL49"/>
<accession>G8YL49</accession>
<dbReference type="Proteomes" id="UP000005222">
    <property type="component" value="Chromosome F"/>
</dbReference>
<organism evidence="2 3">
    <name type="scientific">Pichia sorbitophila (strain ATCC MYA-4447 / BCRC 22081 / CBS 7064 / NBRC 10061 / NRRL Y-12695)</name>
    <name type="common">Hybrid yeast</name>
    <dbReference type="NCBI Taxonomy" id="559304"/>
    <lineage>
        <taxon>Eukaryota</taxon>
        <taxon>Fungi</taxon>
        <taxon>Dikarya</taxon>
        <taxon>Ascomycota</taxon>
        <taxon>Saccharomycotina</taxon>
        <taxon>Pichiomycetes</taxon>
        <taxon>Debaryomycetaceae</taxon>
        <taxon>Millerozyma</taxon>
    </lineage>
</organism>
<evidence type="ECO:0000256" key="1">
    <source>
        <dbReference type="SAM" id="MobiDB-lite"/>
    </source>
</evidence>